<dbReference type="EMBL" id="CCKQ01007074">
    <property type="protein sequence ID" value="CDW78413.1"/>
    <property type="molecule type" value="Genomic_DNA"/>
</dbReference>
<dbReference type="GO" id="GO:0016020">
    <property type="term" value="C:membrane"/>
    <property type="evidence" value="ECO:0007669"/>
    <property type="project" value="UniProtKB-SubCell"/>
</dbReference>
<dbReference type="GO" id="GO:0020037">
    <property type="term" value="F:heme binding"/>
    <property type="evidence" value="ECO:0007669"/>
    <property type="project" value="InterPro"/>
</dbReference>
<feature type="domain" description="Cytochrome b5 heme-binding" evidence="8">
    <location>
        <begin position="364"/>
        <end position="452"/>
    </location>
</feature>
<dbReference type="InterPro" id="IPR039261">
    <property type="entry name" value="FNR_nucleotide-bd"/>
</dbReference>
<feature type="chain" id="PRO_5001729358" evidence="7">
    <location>
        <begin position="20"/>
        <end position="745"/>
    </location>
</feature>
<dbReference type="Gene3D" id="3.10.120.10">
    <property type="entry name" value="Cytochrome b5-like heme/steroid binding domain"/>
    <property type="match status" value="1"/>
</dbReference>
<dbReference type="InterPro" id="IPR018506">
    <property type="entry name" value="Cyt_B5_heme-BS"/>
</dbReference>
<dbReference type="PANTHER" id="PTHR15422:SF24">
    <property type="entry name" value="DOMON RELATED DOMAIN-CONTAINING PROTEIN"/>
    <property type="match status" value="1"/>
</dbReference>
<proteinExistence type="predicted"/>
<dbReference type="Gene3D" id="1.20.120.1770">
    <property type="match status" value="1"/>
</dbReference>
<feature type="transmembrane region" description="Helical" evidence="6">
    <location>
        <begin position="190"/>
        <end position="212"/>
    </location>
</feature>
<feature type="transmembrane region" description="Helical" evidence="6">
    <location>
        <begin position="224"/>
        <end position="244"/>
    </location>
</feature>
<dbReference type="OMA" id="YANFITW"/>
<dbReference type="GO" id="GO:0140575">
    <property type="term" value="F:transmembrane monodehydroascorbate reductase activity"/>
    <property type="evidence" value="ECO:0007669"/>
    <property type="project" value="InterPro"/>
</dbReference>
<keyword evidence="6" id="KW-1133">Transmembrane helix</keyword>
<dbReference type="InterPro" id="IPR001199">
    <property type="entry name" value="Cyt_B5-like_heme/steroid-bd"/>
</dbReference>
<comment type="subcellular location">
    <subcellularLocation>
        <location evidence="2">Membrane</location>
        <topology evidence="2">Multi-pass membrane protein</topology>
    </subcellularLocation>
</comment>
<dbReference type="SMART" id="SM01117">
    <property type="entry name" value="Cyt-b5"/>
    <property type="match status" value="1"/>
</dbReference>
<feature type="signal peptide" evidence="7">
    <location>
        <begin position="1"/>
        <end position="19"/>
    </location>
</feature>
<feature type="transmembrane region" description="Helical" evidence="6">
    <location>
        <begin position="331"/>
        <end position="351"/>
    </location>
</feature>
<evidence type="ECO:0000256" key="2">
    <source>
        <dbReference type="ARBA" id="ARBA00004141"/>
    </source>
</evidence>
<feature type="transmembrane region" description="Helical" evidence="6">
    <location>
        <begin position="301"/>
        <end position="319"/>
    </location>
</feature>
<evidence type="ECO:0000256" key="6">
    <source>
        <dbReference type="SAM" id="Phobius"/>
    </source>
</evidence>
<keyword evidence="3" id="KW-0349">Heme</keyword>
<dbReference type="InterPro" id="IPR045150">
    <property type="entry name" value="CYB561D1/2"/>
</dbReference>
<dbReference type="InParanoid" id="A0A078AC90"/>
<dbReference type="InterPro" id="IPR036400">
    <property type="entry name" value="Cyt_B5-like_heme/steroid_sf"/>
</dbReference>
<evidence type="ECO:0000256" key="5">
    <source>
        <dbReference type="ARBA" id="ARBA00023004"/>
    </source>
</evidence>
<dbReference type="SUPFAM" id="SSF55856">
    <property type="entry name" value="Cytochrome b5-like heme/steroid binding domain"/>
    <property type="match status" value="1"/>
</dbReference>
<keyword evidence="5" id="KW-0408">Iron</keyword>
<protein>
    <submittedName>
        <fullName evidence="9">Cytochrome b5-like heme steroid binding domain containing protein</fullName>
    </submittedName>
</protein>
<feature type="transmembrane region" description="Helical" evidence="6">
    <location>
        <begin position="256"/>
        <end position="281"/>
    </location>
</feature>
<dbReference type="PROSITE" id="PS50255">
    <property type="entry name" value="CYTOCHROME_B5_2"/>
    <property type="match status" value="1"/>
</dbReference>
<dbReference type="Gene3D" id="3.40.50.80">
    <property type="entry name" value="Nucleotide-binding domain of ferredoxin-NADP reductase (FNR) module"/>
    <property type="match status" value="1"/>
</dbReference>
<reference evidence="9 10" key="1">
    <citation type="submission" date="2014-06" db="EMBL/GenBank/DDBJ databases">
        <authorList>
            <person name="Swart Estienne"/>
        </authorList>
    </citation>
    <scope>NUCLEOTIDE SEQUENCE [LARGE SCALE GENOMIC DNA]</scope>
    <source>
        <strain evidence="9 10">130c</strain>
    </source>
</reference>
<keyword evidence="7" id="KW-0732">Signal</keyword>
<evidence type="ECO:0000259" key="8">
    <source>
        <dbReference type="PROSITE" id="PS50255"/>
    </source>
</evidence>
<gene>
    <name evidence="9" type="primary">Contig1116.g1209</name>
    <name evidence="9" type="ORF">STYLEM_7390</name>
</gene>
<evidence type="ECO:0000256" key="1">
    <source>
        <dbReference type="ARBA" id="ARBA00001970"/>
    </source>
</evidence>
<evidence type="ECO:0000256" key="4">
    <source>
        <dbReference type="ARBA" id="ARBA00022723"/>
    </source>
</evidence>
<dbReference type="Proteomes" id="UP000039865">
    <property type="component" value="Unassembled WGS sequence"/>
</dbReference>
<evidence type="ECO:0000313" key="9">
    <source>
        <dbReference type="EMBL" id="CDW78413.1"/>
    </source>
</evidence>
<dbReference type="PROSITE" id="PS00191">
    <property type="entry name" value="CYTOCHROME_B5_1"/>
    <property type="match status" value="1"/>
</dbReference>
<keyword evidence="6" id="KW-0472">Membrane</keyword>
<keyword evidence="4" id="KW-0479">Metal-binding</keyword>
<keyword evidence="6" id="KW-0812">Transmembrane</keyword>
<dbReference type="Pfam" id="PF00173">
    <property type="entry name" value="Cyt-b5"/>
    <property type="match status" value="1"/>
</dbReference>
<dbReference type="GO" id="GO:0046872">
    <property type="term" value="F:metal ion binding"/>
    <property type="evidence" value="ECO:0007669"/>
    <property type="project" value="UniProtKB-KW"/>
</dbReference>
<evidence type="ECO:0000313" key="10">
    <source>
        <dbReference type="Proteomes" id="UP000039865"/>
    </source>
</evidence>
<organism evidence="9 10">
    <name type="scientific">Stylonychia lemnae</name>
    <name type="common">Ciliate</name>
    <dbReference type="NCBI Taxonomy" id="5949"/>
    <lineage>
        <taxon>Eukaryota</taxon>
        <taxon>Sar</taxon>
        <taxon>Alveolata</taxon>
        <taxon>Ciliophora</taxon>
        <taxon>Intramacronucleata</taxon>
        <taxon>Spirotrichea</taxon>
        <taxon>Stichotrichia</taxon>
        <taxon>Sporadotrichida</taxon>
        <taxon>Oxytrichidae</taxon>
        <taxon>Stylonychinae</taxon>
        <taxon>Stylonychia</taxon>
    </lineage>
</organism>
<dbReference type="AlphaFoldDB" id="A0A078AC90"/>
<accession>A0A078AC90</accession>
<sequence length="745" mass="85459">MKIIGYVLLLAILQQLYQAKNKKEVINTLTKDFGQHHFEMSVTPDDYIQFKVTLPFQQYFAIGFGKDMYGTNMISFQSYNSRQKAQSENLYSSSETRPAALGDNILEMTEETVDTNKKIITVKRPFVPDPNPQYNYKIQRQVQIPLIWAKNTKGSYLTEHQETGSFEFTINLDGSFDGIIDNGGTDNSLYYIHGWILWAAWGILGLVQIAFNRYLKIFWKWNKYVHYVCGMLIVITTFVMGYLALQKRKFKIEREYHHATGFGCFVGVGLLPIGGFVVAILLNTLRWNTGFVLKMKLGHKIFGYTLIALSQFAILTGGLKWSSFNNDNNPYVIIHICLYFLVLIVCEGIYYKFQERENNFIEPKVTILRSEFKKRVAGGEQLVILDDLVLDISKFKLSHPGGKFLLDYNIGRDISKFFYGGYTLENGGGCSPHSHSNMARCIVNTLVIARLEEKAKTFAARIVTSTEVGRNTNTFTLKAEGPEVHFKLPSSTDVTAIGRHFLIRSFSNSKVKRHYTVCTCMKKEIYDELCNALRQFQAGERILFNNAVLQENWNSDKSEVVCTVKNYNKRGGVSHRIHTAYNDLYQIKGLLGKGLGIHQEGNHVAFVAGTGILVFVDLVAFLIRQDLNLLDDVQNKILDRKKFKFTLYASFPNEEQVLCHDLIQGLQDIVSKNDEKNFELILRISSQSKQRWDEQFIQRQLEVQTQTDLRKIWVCGPPSMNELFDKTLDANATKYNLNRNQWEIL</sequence>
<dbReference type="SUPFAM" id="SSF52343">
    <property type="entry name" value="Ferredoxin reductase-like, C-terminal NADP-linked domain"/>
    <property type="match status" value="1"/>
</dbReference>
<dbReference type="OrthoDB" id="289651at2759"/>
<keyword evidence="10" id="KW-1185">Reference proteome</keyword>
<dbReference type="PANTHER" id="PTHR15422">
    <property type="entry name" value="OS05G0565100 PROTEIN"/>
    <property type="match status" value="1"/>
</dbReference>
<comment type="cofactor">
    <cofactor evidence="1">
        <name>heme b</name>
        <dbReference type="ChEBI" id="CHEBI:60344"/>
    </cofactor>
</comment>
<dbReference type="CDD" id="cd08760">
    <property type="entry name" value="Cyt_b561_FRRS1_like"/>
    <property type="match status" value="1"/>
</dbReference>
<evidence type="ECO:0000256" key="7">
    <source>
        <dbReference type="SAM" id="SignalP"/>
    </source>
</evidence>
<name>A0A078AC90_STYLE</name>
<evidence type="ECO:0000256" key="3">
    <source>
        <dbReference type="ARBA" id="ARBA00022617"/>
    </source>
</evidence>